<dbReference type="RefSeq" id="XP_040689605.1">
    <property type="nucleotide sequence ID" value="XM_040830962.1"/>
</dbReference>
<accession>A0A1L9RLW1</accession>
<dbReference type="EMBL" id="KV878212">
    <property type="protein sequence ID" value="OJJ35929.1"/>
    <property type="molecule type" value="Genomic_DNA"/>
</dbReference>
<organism evidence="2 3">
    <name type="scientific">Aspergillus wentii DTO 134E9</name>
    <dbReference type="NCBI Taxonomy" id="1073089"/>
    <lineage>
        <taxon>Eukaryota</taxon>
        <taxon>Fungi</taxon>
        <taxon>Dikarya</taxon>
        <taxon>Ascomycota</taxon>
        <taxon>Pezizomycotina</taxon>
        <taxon>Eurotiomycetes</taxon>
        <taxon>Eurotiomycetidae</taxon>
        <taxon>Eurotiales</taxon>
        <taxon>Aspergillaceae</taxon>
        <taxon>Aspergillus</taxon>
        <taxon>Aspergillus subgen. Cremei</taxon>
    </lineage>
</organism>
<sequence>MRFLNIVSVFALATVGIAAPIDDPIDSADIQLPVDSINNATNIEDPTELDDSTDIEARDDGSIDSADIQLPVDSINNATNIEDPTEMDDIDGETGIEARDGGESFCVAGKPDIVPQGSAFLWNIAVKGQDLGSNSKECAPWLKKRVKQQSACKAITNWKCKWDADTQTNFATFFSDIFCGTGPMHTAVEAATSPRVKTTCYNNANKAPDAGSIGATVLANAFQALGGAVKKG</sequence>
<dbReference type="Proteomes" id="UP000184383">
    <property type="component" value="Unassembled WGS sequence"/>
</dbReference>
<evidence type="ECO:0000313" key="3">
    <source>
        <dbReference type="Proteomes" id="UP000184383"/>
    </source>
</evidence>
<feature type="signal peptide" evidence="1">
    <location>
        <begin position="1"/>
        <end position="18"/>
    </location>
</feature>
<reference evidence="3" key="1">
    <citation type="journal article" date="2017" name="Genome Biol.">
        <title>Comparative genomics reveals high biological diversity and specific adaptations in the industrially and medically important fungal genus Aspergillus.</title>
        <authorList>
            <person name="de Vries R.P."/>
            <person name="Riley R."/>
            <person name="Wiebenga A."/>
            <person name="Aguilar-Osorio G."/>
            <person name="Amillis S."/>
            <person name="Uchima C.A."/>
            <person name="Anderluh G."/>
            <person name="Asadollahi M."/>
            <person name="Askin M."/>
            <person name="Barry K."/>
            <person name="Battaglia E."/>
            <person name="Bayram O."/>
            <person name="Benocci T."/>
            <person name="Braus-Stromeyer S.A."/>
            <person name="Caldana C."/>
            <person name="Canovas D."/>
            <person name="Cerqueira G.C."/>
            <person name="Chen F."/>
            <person name="Chen W."/>
            <person name="Choi C."/>
            <person name="Clum A."/>
            <person name="Dos Santos R.A."/>
            <person name="Damasio A.R."/>
            <person name="Diallinas G."/>
            <person name="Emri T."/>
            <person name="Fekete E."/>
            <person name="Flipphi M."/>
            <person name="Freyberg S."/>
            <person name="Gallo A."/>
            <person name="Gournas C."/>
            <person name="Habgood R."/>
            <person name="Hainaut M."/>
            <person name="Harispe M.L."/>
            <person name="Henrissat B."/>
            <person name="Hilden K.S."/>
            <person name="Hope R."/>
            <person name="Hossain A."/>
            <person name="Karabika E."/>
            <person name="Karaffa L."/>
            <person name="Karanyi Z."/>
            <person name="Krasevec N."/>
            <person name="Kuo A."/>
            <person name="Kusch H."/>
            <person name="LaButti K."/>
            <person name="Lagendijk E.L."/>
            <person name="Lapidus A."/>
            <person name="Levasseur A."/>
            <person name="Lindquist E."/>
            <person name="Lipzen A."/>
            <person name="Logrieco A.F."/>
            <person name="MacCabe A."/>
            <person name="Maekelae M.R."/>
            <person name="Malavazi I."/>
            <person name="Melin P."/>
            <person name="Meyer V."/>
            <person name="Mielnichuk N."/>
            <person name="Miskei M."/>
            <person name="Molnar A.P."/>
            <person name="Mule G."/>
            <person name="Ngan C.Y."/>
            <person name="Orejas M."/>
            <person name="Orosz E."/>
            <person name="Ouedraogo J.P."/>
            <person name="Overkamp K.M."/>
            <person name="Park H.-S."/>
            <person name="Perrone G."/>
            <person name="Piumi F."/>
            <person name="Punt P.J."/>
            <person name="Ram A.F."/>
            <person name="Ramon A."/>
            <person name="Rauscher S."/>
            <person name="Record E."/>
            <person name="Riano-Pachon D.M."/>
            <person name="Robert V."/>
            <person name="Roehrig J."/>
            <person name="Ruller R."/>
            <person name="Salamov A."/>
            <person name="Salih N.S."/>
            <person name="Samson R.A."/>
            <person name="Sandor E."/>
            <person name="Sanguinetti M."/>
            <person name="Schuetze T."/>
            <person name="Sepcic K."/>
            <person name="Shelest E."/>
            <person name="Sherlock G."/>
            <person name="Sophianopoulou V."/>
            <person name="Squina F.M."/>
            <person name="Sun H."/>
            <person name="Susca A."/>
            <person name="Todd R.B."/>
            <person name="Tsang A."/>
            <person name="Unkles S.E."/>
            <person name="van de Wiele N."/>
            <person name="van Rossen-Uffink D."/>
            <person name="Oliveira J.V."/>
            <person name="Vesth T.C."/>
            <person name="Visser J."/>
            <person name="Yu J.-H."/>
            <person name="Zhou M."/>
            <person name="Andersen M.R."/>
            <person name="Archer D.B."/>
            <person name="Baker S.E."/>
            <person name="Benoit I."/>
            <person name="Brakhage A.A."/>
            <person name="Braus G.H."/>
            <person name="Fischer R."/>
            <person name="Frisvad J.C."/>
            <person name="Goldman G.H."/>
            <person name="Houbraken J."/>
            <person name="Oakley B."/>
            <person name="Pocsi I."/>
            <person name="Scazzocchio C."/>
            <person name="Seiboth B."/>
            <person name="vanKuyk P.A."/>
            <person name="Wortman J."/>
            <person name="Dyer P.S."/>
            <person name="Grigoriev I.V."/>
        </authorList>
    </citation>
    <scope>NUCLEOTIDE SEQUENCE [LARGE SCALE GENOMIC DNA]</scope>
    <source>
        <strain evidence="3">DTO 134E9</strain>
    </source>
</reference>
<gene>
    <name evidence="2" type="ORF">ASPWEDRAFT_172714</name>
</gene>
<proteinExistence type="predicted"/>
<evidence type="ECO:0000256" key="1">
    <source>
        <dbReference type="SAM" id="SignalP"/>
    </source>
</evidence>
<feature type="chain" id="PRO_5012544235" evidence="1">
    <location>
        <begin position="19"/>
        <end position="232"/>
    </location>
</feature>
<dbReference type="AlphaFoldDB" id="A0A1L9RLW1"/>
<dbReference type="VEuPathDB" id="FungiDB:ASPWEDRAFT_172714"/>
<dbReference type="OrthoDB" id="10528910at2759"/>
<name>A0A1L9RLW1_ASPWE</name>
<keyword evidence="3" id="KW-1185">Reference proteome</keyword>
<protein>
    <submittedName>
        <fullName evidence="2">Uncharacterized protein</fullName>
    </submittedName>
</protein>
<keyword evidence="1" id="KW-0732">Signal</keyword>
<evidence type="ECO:0000313" key="2">
    <source>
        <dbReference type="EMBL" id="OJJ35929.1"/>
    </source>
</evidence>
<dbReference type="GeneID" id="63746810"/>